<dbReference type="GeneID" id="14493483"/>
<keyword evidence="9 11" id="KW-0472">Membrane</keyword>
<dbReference type="Pfam" id="PF03155">
    <property type="entry name" value="Alg6_Alg8"/>
    <property type="match status" value="1"/>
</dbReference>
<feature type="transmembrane region" description="Helical" evidence="11">
    <location>
        <begin position="244"/>
        <end position="263"/>
    </location>
</feature>
<feature type="transmembrane region" description="Helical" evidence="11">
    <location>
        <begin position="411"/>
        <end position="432"/>
    </location>
</feature>
<evidence type="ECO:0000256" key="1">
    <source>
        <dbReference type="ARBA" id="ARBA00004477"/>
    </source>
</evidence>
<evidence type="ECO:0000256" key="5">
    <source>
        <dbReference type="ARBA" id="ARBA00022679"/>
    </source>
</evidence>
<dbReference type="EC" id="2.4.1.-" evidence="11"/>
<organism evidence="12 13">
    <name type="scientific">Henningerozyma blattae (strain ATCC 34711 / CBS 6284 / DSM 70876 / NBRC 10599 / NRRL Y-10934 / UCD 77-7)</name>
    <name type="common">Yeast</name>
    <name type="synonym">Tetrapisispora blattae</name>
    <dbReference type="NCBI Taxonomy" id="1071380"/>
    <lineage>
        <taxon>Eukaryota</taxon>
        <taxon>Fungi</taxon>
        <taxon>Dikarya</taxon>
        <taxon>Ascomycota</taxon>
        <taxon>Saccharomycotina</taxon>
        <taxon>Saccharomycetes</taxon>
        <taxon>Saccharomycetales</taxon>
        <taxon>Saccharomycetaceae</taxon>
        <taxon>Henningerozyma</taxon>
    </lineage>
</organism>
<dbReference type="GO" id="GO:0005789">
    <property type="term" value="C:endoplasmic reticulum membrane"/>
    <property type="evidence" value="ECO:0007669"/>
    <property type="project" value="UniProtKB-SubCell"/>
</dbReference>
<reference evidence="12 13" key="1">
    <citation type="journal article" date="2011" name="Proc. Natl. Acad. Sci. U.S.A.">
        <title>Evolutionary erosion of yeast sex chromosomes by mating-type switching accidents.</title>
        <authorList>
            <person name="Gordon J.L."/>
            <person name="Armisen D."/>
            <person name="Proux-Wera E."/>
            <person name="Oheigeartaigh S.S."/>
            <person name="Byrne K.P."/>
            <person name="Wolfe K.H."/>
        </authorList>
    </citation>
    <scope>NUCLEOTIDE SEQUENCE [LARGE SCALE GENOMIC DNA]</scope>
    <source>
        <strain evidence="13">ATCC 34711 / CBS 6284 / DSM 70876 / NBRC 10599 / NRRL Y-10934 / UCD 77-7</strain>
    </source>
</reference>
<evidence type="ECO:0000313" key="13">
    <source>
        <dbReference type="Proteomes" id="UP000002866"/>
    </source>
</evidence>
<feature type="transmembrane region" description="Helical" evidence="11">
    <location>
        <begin position="347"/>
        <end position="365"/>
    </location>
</feature>
<keyword evidence="8 11" id="KW-1133">Transmembrane helix</keyword>
<feature type="transmembrane region" description="Helical" evidence="11">
    <location>
        <begin position="475"/>
        <end position="496"/>
    </location>
</feature>
<keyword evidence="6 11" id="KW-0812">Transmembrane</keyword>
<feature type="transmembrane region" description="Helical" evidence="11">
    <location>
        <begin position="508"/>
        <end position="533"/>
    </location>
</feature>
<dbReference type="STRING" id="1071380.I2GX66"/>
<dbReference type="GO" id="GO:0006488">
    <property type="term" value="P:dolichol-linked oligosaccharide biosynthetic process"/>
    <property type="evidence" value="ECO:0007669"/>
    <property type="project" value="EnsemblFungi"/>
</dbReference>
<evidence type="ECO:0000256" key="2">
    <source>
        <dbReference type="ARBA" id="ARBA00004922"/>
    </source>
</evidence>
<dbReference type="HOGENOM" id="CLU_022045_1_1_1"/>
<dbReference type="InterPro" id="IPR004856">
    <property type="entry name" value="Glyco_trans_ALG6/ALG8"/>
</dbReference>
<keyword evidence="13" id="KW-1185">Reference proteome</keyword>
<dbReference type="RefSeq" id="XP_004178237.1">
    <property type="nucleotide sequence ID" value="XM_004178189.1"/>
</dbReference>
<gene>
    <name evidence="12" type="primary">TBLA0A09310</name>
    <name evidence="12" type="ORF">TBLA_0A09310</name>
</gene>
<comment type="pathway">
    <text evidence="2 11">Protein modification; protein glycosylation.</text>
</comment>
<dbReference type="EMBL" id="HE806316">
    <property type="protein sequence ID" value="CCH58718.1"/>
    <property type="molecule type" value="Genomic_DNA"/>
</dbReference>
<dbReference type="GO" id="GO:0042283">
    <property type="term" value="F:dolichyl pyrophosphate Glc1Man9GlcNAc2 alpha-1,3-glucosyltransferase activity"/>
    <property type="evidence" value="ECO:0007669"/>
    <property type="project" value="UniProtKB-EC"/>
</dbReference>
<dbReference type="OMA" id="YHSTDFD"/>
<feature type="transmembrane region" description="Helical" evidence="11">
    <location>
        <begin position="21"/>
        <end position="40"/>
    </location>
</feature>
<keyword evidence="5 11" id="KW-0808">Transferase</keyword>
<feature type="transmembrane region" description="Helical" evidence="11">
    <location>
        <begin position="284"/>
        <end position="305"/>
    </location>
</feature>
<protein>
    <recommendedName>
        <fullName evidence="11">Alpha-1,3-glucosyltransferase</fullName>
        <ecNumber evidence="11">2.4.1.-</ecNumber>
    </recommendedName>
</protein>
<comment type="catalytic activity">
    <reaction evidence="10">
        <text>an alpha-D-Glc-(1-&gt;3)-alpha-D-Man-(1-&gt;2)-alpha-D-Man-(1-&gt;2)-alpha-D-Man-(1-&gt;3)-[alpha-D-Man-(1-&gt;2)-alpha-D-Man-(1-&gt;3)-[alpha-D-Man-(1-&gt;2)-alpha-D-Man-(1-&gt;6)]-alpha-D-Man-(1-&gt;6)]-beta-D-Man-(1-&gt;4)-beta-D-GlcNAc-(1-&gt;4)-alpha-D-GlcNAc-diphospho-di-trans,poly-cis-dolichol + a di-trans,poly-cis-dolichyl beta-D-glucosyl phosphate = an alpha-D-Glc-(1-&gt;3)-alpha-D-Glc-(1-&gt;3)-alpha-D-Man-(1-&gt;2)-alpha-D-Man-(1-&gt;2)-alpha-D-Man-(1-&gt;3)-[alpha-D-Man-(1-&gt;2)-alpha-D-Man-(1-&gt;3)-[alpha-D-Man-(1-&gt;2)-alpha-D-Man-(1-&gt;6)]-alpha-D-Man-(1-&gt;6)]-beta-D-Man-(1-&gt;4)-beta-D-GlcNAc-(1-&gt;4)-alpha-D-GlcNAc-diphospho-di-trans,poly-cis-dolichol + a di-trans,poly-cis-dolichyl phosphate + H(+)</text>
        <dbReference type="Rhea" id="RHEA:31307"/>
        <dbReference type="Rhea" id="RHEA-COMP:19498"/>
        <dbReference type="Rhea" id="RHEA-COMP:19502"/>
        <dbReference type="Rhea" id="RHEA-COMP:19521"/>
        <dbReference type="Rhea" id="RHEA-COMP:19522"/>
        <dbReference type="ChEBI" id="CHEBI:15378"/>
        <dbReference type="ChEBI" id="CHEBI:57525"/>
        <dbReference type="ChEBI" id="CHEBI:57683"/>
        <dbReference type="ChEBI" id="CHEBI:132521"/>
        <dbReference type="ChEBI" id="CHEBI:132522"/>
        <dbReference type="EC" id="2.4.1.265"/>
    </reaction>
    <physiologicalReaction direction="left-to-right" evidence="10">
        <dbReference type="Rhea" id="RHEA:31308"/>
    </physiologicalReaction>
</comment>
<evidence type="ECO:0000256" key="6">
    <source>
        <dbReference type="ARBA" id="ARBA00022692"/>
    </source>
</evidence>
<evidence type="ECO:0000256" key="9">
    <source>
        <dbReference type="ARBA" id="ARBA00023136"/>
    </source>
</evidence>
<comment type="subcellular location">
    <subcellularLocation>
        <location evidence="1 11">Endoplasmic reticulum membrane</location>
        <topology evidence="1 11">Multi-pass membrane protein</topology>
    </subcellularLocation>
</comment>
<feature type="transmembrane region" description="Helical" evidence="11">
    <location>
        <begin position="167"/>
        <end position="183"/>
    </location>
</feature>
<dbReference type="Proteomes" id="UP000002866">
    <property type="component" value="Chromosome 1"/>
</dbReference>
<dbReference type="KEGG" id="tbl:TBLA_0A09310"/>
<evidence type="ECO:0000256" key="11">
    <source>
        <dbReference type="RuleBase" id="RU363110"/>
    </source>
</evidence>
<feature type="transmembrane region" description="Helical" evidence="11">
    <location>
        <begin position="437"/>
        <end position="455"/>
    </location>
</feature>
<dbReference type="PANTHER" id="PTHR12413:SF2">
    <property type="entry name" value="DOLICHYL PYROPHOSPHATE GLC1MAN9GLCNAC2 ALPHA-1,3-GLUCOSYLTRANSFERASE-RELATED"/>
    <property type="match status" value="1"/>
</dbReference>
<keyword evidence="4 11" id="KW-0328">Glycosyltransferase</keyword>
<keyword evidence="7 11" id="KW-0256">Endoplasmic reticulum</keyword>
<accession>I2GX66</accession>
<feature type="transmembrane region" description="Helical" evidence="11">
    <location>
        <begin position="204"/>
        <end position="224"/>
    </location>
</feature>
<dbReference type="FunCoup" id="I2GX66">
    <property type="interactions" value="835"/>
</dbReference>
<dbReference type="UniPathway" id="UPA00378"/>
<evidence type="ECO:0000256" key="8">
    <source>
        <dbReference type="ARBA" id="ARBA00022989"/>
    </source>
</evidence>
<dbReference type="InParanoid" id="I2GX66"/>
<dbReference type="PANTHER" id="PTHR12413">
    <property type="entry name" value="DOLICHYL GLYCOSYLTRANSFERASE"/>
    <property type="match status" value="1"/>
</dbReference>
<dbReference type="AlphaFoldDB" id="I2GX66"/>
<dbReference type="OrthoDB" id="1689333at2759"/>
<evidence type="ECO:0000256" key="4">
    <source>
        <dbReference type="ARBA" id="ARBA00022676"/>
    </source>
</evidence>
<sequence length="546" mass="63938">MKSVTKNIKNKTNKDAARFSLWNFWIAALMLKLLLIPDYFSTDFDVHRNWLAITNKLPLREWYYENTSQWTLDYPPFFAYFEWFLSQFVPKFVKEDGCLDILPEGEFGWSTIVFQRLTVIISEILLFVVLQVFINNSGSNEKTQSFVVASSIILSPGFLMIDHIHFQYNGFLFGILIASIVAAKNKRYLLCGLFYSIALCFKHIFLYLAPCYFVFLLRAYVLNFQDFKFKSYKDLILVVQWGNLMKLGGIVVCVMGVCFGPFWRDMNQLLSRLFPFSRGLTHAYWAPNFWAIYSFVDKMLSILFVRVPFNKFINLDKIEERKRWNNGSRGLVEDVFFVILPQIQPNLTFVLTLFYQVLAVVPVLFDPSFKRFIGSLTLCGFASFLFGWHVHEKAILLVIIPFSFLVVCDRRLLSSFMLVGSAGYVSLFPLLFKGQDFLLKCLYLIVWCIIYFFAFRKTIKLSSSVQRRVFFLDRLTIIYIFSLFLMVILIEMIDLFKNRFVVLQKFEFLGLMVYSVYCSLGIISSWIGLSWLYNFDEPLWMPKGGV</sequence>
<comment type="similarity">
    <text evidence="3 11">Belongs to the ALG6/ALG8 glucosyltransferase family.</text>
</comment>
<dbReference type="eggNOG" id="KOG2576">
    <property type="taxonomic scope" value="Eukaryota"/>
</dbReference>
<feature type="transmembrane region" description="Helical" evidence="11">
    <location>
        <begin position="112"/>
        <end position="133"/>
    </location>
</feature>
<proteinExistence type="inferred from homology"/>
<name>I2GX66_HENB6</name>
<evidence type="ECO:0000256" key="3">
    <source>
        <dbReference type="ARBA" id="ARBA00008715"/>
    </source>
</evidence>
<evidence type="ECO:0000256" key="10">
    <source>
        <dbReference type="ARBA" id="ARBA00047346"/>
    </source>
</evidence>
<evidence type="ECO:0000313" key="12">
    <source>
        <dbReference type="EMBL" id="CCH58718.1"/>
    </source>
</evidence>
<evidence type="ECO:0000256" key="7">
    <source>
        <dbReference type="ARBA" id="ARBA00022824"/>
    </source>
</evidence>